<evidence type="ECO:0000313" key="1">
    <source>
        <dbReference type="EMBL" id="PKK63374.1"/>
    </source>
</evidence>
<reference evidence="1 2" key="1">
    <citation type="submission" date="2016-04" db="EMBL/GenBank/DDBJ databases">
        <title>Genome analyses suggest a sexual origin of heterokaryosis in a supposedly ancient asexual fungus.</title>
        <authorList>
            <person name="Ropars J."/>
            <person name="Sedzielewska K."/>
            <person name="Noel J."/>
            <person name="Charron P."/>
            <person name="Farinelli L."/>
            <person name="Marton T."/>
            <person name="Kruger M."/>
            <person name="Pelin A."/>
            <person name="Brachmann A."/>
            <person name="Corradi N."/>
        </authorList>
    </citation>
    <scope>NUCLEOTIDE SEQUENCE [LARGE SCALE GENOMIC DNA]</scope>
    <source>
        <strain evidence="1 2">C2</strain>
    </source>
</reference>
<dbReference type="VEuPathDB" id="FungiDB:RhiirFUN_006588"/>
<dbReference type="SUPFAM" id="SSF47095">
    <property type="entry name" value="HMG-box"/>
    <property type="match status" value="1"/>
</dbReference>
<accession>A0A2N1MP11</accession>
<organism evidence="1 2">
    <name type="scientific">Rhizophagus irregularis</name>
    <dbReference type="NCBI Taxonomy" id="588596"/>
    <lineage>
        <taxon>Eukaryota</taxon>
        <taxon>Fungi</taxon>
        <taxon>Fungi incertae sedis</taxon>
        <taxon>Mucoromycota</taxon>
        <taxon>Glomeromycotina</taxon>
        <taxon>Glomeromycetes</taxon>
        <taxon>Glomerales</taxon>
        <taxon>Glomeraceae</taxon>
        <taxon>Rhizophagus</taxon>
    </lineage>
</organism>
<dbReference type="AlphaFoldDB" id="A0A2N1MP11"/>
<proteinExistence type="predicted"/>
<dbReference type="VEuPathDB" id="FungiDB:RhiirA1_536004"/>
<dbReference type="VEuPathDB" id="FungiDB:FUN_004418"/>
<reference evidence="1 2" key="2">
    <citation type="submission" date="2017-10" db="EMBL/GenBank/DDBJ databases">
        <title>Extensive intraspecific genome diversity in a model arbuscular mycorrhizal fungus.</title>
        <authorList>
            <person name="Chen E.C.H."/>
            <person name="Morin E."/>
            <person name="Baudet D."/>
            <person name="Noel J."/>
            <person name="Ndikumana S."/>
            <person name="Charron P."/>
            <person name="St-Onge C."/>
            <person name="Giorgi J."/>
            <person name="Grigoriev I.V."/>
            <person name="Roux C."/>
            <person name="Martin F.M."/>
            <person name="Corradi N."/>
        </authorList>
    </citation>
    <scope>NUCLEOTIDE SEQUENCE [LARGE SCALE GENOMIC DNA]</scope>
    <source>
        <strain evidence="1 2">C2</strain>
    </source>
</reference>
<dbReference type="Proteomes" id="UP000233469">
    <property type="component" value="Unassembled WGS sequence"/>
</dbReference>
<name>A0A2N1MP11_9GLOM</name>
<dbReference type="EMBL" id="LLXL01001666">
    <property type="protein sequence ID" value="PKK63374.1"/>
    <property type="molecule type" value="Genomic_DNA"/>
</dbReference>
<protein>
    <recommendedName>
        <fullName evidence="3">HMG box domain-containing protein</fullName>
    </recommendedName>
</protein>
<evidence type="ECO:0008006" key="3">
    <source>
        <dbReference type="Google" id="ProtNLM"/>
    </source>
</evidence>
<sequence length="162" mass="19232">MNSNKKPNKKCENKKNEIKKKINKIKKNENAFFVFQKLARVTLKNHYSLFDPRQQARESGKFWKFIPNTLKNEFSKYANRKRVLVKIKGMIDTEVIKRECYPTHNHTTEGLCMIFDDYCLNLTSSDENHETQTSDDSLSSEDEEYNRIFDDWISITDTQFDS</sequence>
<evidence type="ECO:0000313" key="2">
    <source>
        <dbReference type="Proteomes" id="UP000233469"/>
    </source>
</evidence>
<dbReference type="InterPro" id="IPR036910">
    <property type="entry name" value="HMG_box_dom_sf"/>
</dbReference>
<gene>
    <name evidence="1" type="ORF">RhiirC2_788995</name>
</gene>
<comment type="caution">
    <text evidence="1">The sequence shown here is derived from an EMBL/GenBank/DDBJ whole genome shotgun (WGS) entry which is preliminary data.</text>
</comment>